<dbReference type="InterPro" id="IPR046748">
    <property type="entry name" value="HipA_2"/>
</dbReference>
<proteinExistence type="predicted"/>
<dbReference type="EMBL" id="CP003614">
    <property type="protein sequence ID" value="AFZ07097.1"/>
    <property type="molecule type" value="Genomic_DNA"/>
</dbReference>
<gene>
    <name evidence="2" type="ORF">Osc7112_2683</name>
</gene>
<dbReference type="Pfam" id="PF20613">
    <property type="entry name" value="HipA_2"/>
    <property type="match status" value="1"/>
</dbReference>
<feature type="domain" description="HipA-like kinase" evidence="1">
    <location>
        <begin position="41"/>
        <end position="171"/>
    </location>
</feature>
<evidence type="ECO:0000259" key="1">
    <source>
        <dbReference type="Pfam" id="PF20613"/>
    </source>
</evidence>
<dbReference type="OrthoDB" id="583663at2"/>
<evidence type="ECO:0000313" key="3">
    <source>
        <dbReference type="Proteomes" id="UP000010478"/>
    </source>
</evidence>
<accession>K9VHY8</accession>
<dbReference type="Proteomes" id="UP000010478">
    <property type="component" value="Chromosome"/>
</dbReference>
<dbReference type="RefSeq" id="WP_015176385.1">
    <property type="nucleotide sequence ID" value="NC_019729.1"/>
</dbReference>
<reference evidence="2 3" key="1">
    <citation type="submission" date="2012-05" db="EMBL/GenBank/DDBJ databases">
        <title>Finished chromosome of genome of Oscillatoria sp. PCC 7112.</title>
        <authorList>
            <consortium name="US DOE Joint Genome Institute"/>
            <person name="Gugger M."/>
            <person name="Coursin T."/>
            <person name="Rippka R."/>
            <person name="Tandeau De Marsac N."/>
            <person name="Huntemann M."/>
            <person name="Wei C.-L."/>
            <person name="Han J."/>
            <person name="Detter J.C."/>
            <person name="Han C."/>
            <person name="Tapia R."/>
            <person name="Davenport K."/>
            <person name="Daligault H."/>
            <person name="Erkkila T."/>
            <person name="Gu W."/>
            <person name="Munk A.C.C."/>
            <person name="Teshima H."/>
            <person name="Xu Y."/>
            <person name="Chain P."/>
            <person name="Chen A."/>
            <person name="Krypides N."/>
            <person name="Mavromatis K."/>
            <person name="Markowitz V."/>
            <person name="Szeto E."/>
            <person name="Ivanova N."/>
            <person name="Mikhailova N."/>
            <person name="Ovchinnikova G."/>
            <person name="Pagani I."/>
            <person name="Pati A."/>
            <person name="Goodwin L."/>
            <person name="Peters L."/>
            <person name="Pitluck S."/>
            <person name="Woyke T."/>
            <person name="Kerfeld C."/>
        </authorList>
    </citation>
    <scope>NUCLEOTIDE SEQUENCE [LARGE SCALE GENOMIC DNA]</scope>
    <source>
        <strain evidence="2 3">PCC 7112</strain>
    </source>
</reference>
<name>K9VHY8_9CYAN</name>
<protein>
    <recommendedName>
        <fullName evidence="1">HipA-like kinase domain-containing protein</fullName>
    </recommendedName>
</protein>
<sequence length="259" mass="29308">MSDRAETKPETIKRWKDCLEAGIDRGEDPIIIITFRSGWDSAARPVLARGIDKREYVIKGQQAGRQIVNDQVVARLGMAIGAPVGEPCIVEISEELIAEDSRFSYLTPGTAHATLYIPKCSSEREEINYTNQPENRERFALLILLYGWVYANDYQFIYKNARPNLVYSVDHGHFFPGGPEWKQRDLLQAASAEINHRLVSNCKLKLEDIRQGLPLLDAVSEETIIQAVAAPPSEWGLTIDERVTLVEYLVKRRQDLLAL</sequence>
<organism evidence="2 3">
    <name type="scientific">Phormidium nigroviride PCC 7112</name>
    <dbReference type="NCBI Taxonomy" id="179408"/>
    <lineage>
        <taxon>Bacteria</taxon>
        <taxon>Bacillati</taxon>
        <taxon>Cyanobacteriota</taxon>
        <taxon>Cyanophyceae</taxon>
        <taxon>Oscillatoriophycideae</taxon>
        <taxon>Oscillatoriales</taxon>
        <taxon>Oscillatoriaceae</taxon>
        <taxon>Phormidium</taxon>
    </lineage>
</organism>
<keyword evidence="3" id="KW-1185">Reference proteome</keyword>
<dbReference type="AlphaFoldDB" id="K9VHY8"/>
<dbReference type="STRING" id="179408.Osc7112_2683"/>
<dbReference type="eggNOG" id="ENOG50337AH">
    <property type="taxonomic scope" value="Bacteria"/>
</dbReference>
<dbReference type="KEGG" id="oni:Osc7112_2683"/>
<dbReference type="HOGENOM" id="CLU_1053464_0_0_3"/>
<evidence type="ECO:0000313" key="2">
    <source>
        <dbReference type="EMBL" id="AFZ07097.1"/>
    </source>
</evidence>